<evidence type="ECO:0000313" key="2">
    <source>
        <dbReference type="Proteomes" id="UP000184260"/>
    </source>
</evidence>
<gene>
    <name evidence="1" type="ORF">SAMN05443669_1002104</name>
</gene>
<dbReference type="STRING" id="69322.SAMN05443669_1002104"/>
<organism evidence="1 2">
    <name type="scientific">Flavobacterium xanthum</name>
    <dbReference type="NCBI Taxonomy" id="69322"/>
    <lineage>
        <taxon>Bacteria</taxon>
        <taxon>Pseudomonadati</taxon>
        <taxon>Bacteroidota</taxon>
        <taxon>Flavobacteriia</taxon>
        <taxon>Flavobacteriales</taxon>
        <taxon>Flavobacteriaceae</taxon>
        <taxon>Flavobacterium</taxon>
    </lineage>
</organism>
<dbReference type="AlphaFoldDB" id="A0A1M6Y0K6"/>
<dbReference type="Proteomes" id="UP000184260">
    <property type="component" value="Unassembled WGS sequence"/>
</dbReference>
<evidence type="ECO:0000313" key="1">
    <source>
        <dbReference type="EMBL" id="SHL11615.1"/>
    </source>
</evidence>
<protein>
    <submittedName>
        <fullName evidence="1">Uncharacterized protein</fullName>
    </submittedName>
</protein>
<name>A0A1M6Y0K6_9FLAO</name>
<dbReference type="EMBL" id="FRBU01000002">
    <property type="protein sequence ID" value="SHL11615.1"/>
    <property type="molecule type" value="Genomic_DNA"/>
</dbReference>
<reference evidence="2" key="1">
    <citation type="submission" date="2016-11" db="EMBL/GenBank/DDBJ databases">
        <authorList>
            <person name="Varghese N."/>
            <person name="Submissions S."/>
        </authorList>
    </citation>
    <scope>NUCLEOTIDE SEQUENCE [LARGE SCALE GENOMIC DNA]</scope>
    <source>
        <strain evidence="2">DSM 3661</strain>
    </source>
</reference>
<accession>A0A1M6Y0K6</accession>
<sequence length="131" mass="15609">MFVKFLKNIITLAICLQLTIPYVVEDSMRLPILVSHFIQHNHEQSNITLFHFLTDHYLNNHHDEKKDDHNDLPFHTHSDFSSNQNVVIHLEINLFKFSPIYFFKEPQKIAFLQNYFSSTVLLSIWRPPKNC</sequence>
<keyword evidence="2" id="KW-1185">Reference proteome</keyword>
<proteinExistence type="predicted"/>